<evidence type="ECO:0000313" key="3">
    <source>
        <dbReference type="Proteomes" id="UP000775213"/>
    </source>
</evidence>
<keyword evidence="1" id="KW-0812">Transmembrane</keyword>
<proteinExistence type="predicted"/>
<comment type="caution">
    <text evidence="2">The sequence shown here is derived from an EMBL/GenBank/DDBJ whole genome shotgun (WGS) entry which is preliminary data.</text>
</comment>
<evidence type="ECO:0000256" key="1">
    <source>
        <dbReference type="SAM" id="Phobius"/>
    </source>
</evidence>
<dbReference type="EMBL" id="JAGFBR010000010">
    <property type="protein sequence ID" value="KAH0459855.1"/>
    <property type="molecule type" value="Genomic_DNA"/>
</dbReference>
<evidence type="ECO:0000313" key="2">
    <source>
        <dbReference type="EMBL" id="KAH0459855.1"/>
    </source>
</evidence>
<accession>A0AAV7GDM2</accession>
<keyword evidence="1" id="KW-0472">Membrane</keyword>
<feature type="transmembrane region" description="Helical" evidence="1">
    <location>
        <begin position="12"/>
        <end position="39"/>
    </location>
</feature>
<dbReference type="AlphaFoldDB" id="A0AAV7GDM2"/>
<keyword evidence="3" id="KW-1185">Reference proteome</keyword>
<keyword evidence="1" id="KW-1133">Transmembrane helix</keyword>
<organism evidence="2 3">
    <name type="scientific">Dendrobium chrysotoxum</name>
    <name type="common">Orchid</name>
    <dbReference type="NCBI Taxonomy" id="161865"/>
    <lineage>
        <taxon>Eukaryota</taxon>
        <taxon>Viridiplantae</taxon>
        <taxon>Streptophyta</taxon>
        <taxon>Embryophyta</taxon>
        <taxon>Tracheophyta</taxon>
        <taxon>Spermatophyta</taxon>
        <taxon>Magnoliopsida</taxon>
        <taxon>Liliopsida</taxon>
        <taxon>Asparagales</taxon>
        <taxon>Orchidaceae</taxon>
        <taxon>Epidendroideae</taxon>
        <taxon>Malaxideae</taxon>
        <taxon>Dendrobiinae</taxon>
        <taxon>Dendrobium</taxon>
    </lineage>
</organism>
<protein>
    <submittedName>
        <fullName evidence="2">Uncharacterized protein</fullName>
    </submittedName>
</protein>
<name>A0AAV7GDM2_DENCH</name>
<dbReference type="Proteomes" id="UP000775213">
    <property type="component" value="Unassembled WGS sequence"/>
</dbReference>
<gene>
    <name evidence="2" type="ORF">IEQ34_010518</name>
</gene>
<sequence>MWHYCYSHMFDYFSFFNHLCILLLLPNSFASQFFLFHLLIKFRSFHSPMIHMKYKLLDICERLSFSFWKWNWILFHYRLCYEYSSLCLLPFHPFSLSFILCISSSCLIRLSKWKASGFVLCFGRGLAA</sequence>
<reference evidence="2 3" key="1">
    <citation type="journal article" date="2021" name="Hortic Res">
        <title>Chromosome-scale assembly of the Dendrobium chrysotoxum genome enhances the understanding of orchid evolution.</title>
        <authorList>
            <person name="Zhang Y."/>
            <person name="Zhang G.Q."/>
            <person name="Zhang D."/>
            <person name="Liu X.D."/>
            <person name="Xu X.Y."/>
            <person name="Sun W.H."/>
            <person name="Yu X."/>
            <person name="Zhu X."/>
            <person name="Wang Z.W."/>
            <person name="Zhao X."/>
            <person name="Zhong W.Y."/>
            <person name="Chen H."/>
            <person name="Yin W.L."/>
            <person name="Huang T."/>
            <person name="Niu S.C."/>
            <person name="Liu Z.J."/>
        </authorList>
    </citation>
    <scope>NUCLEOTIDE SEQUENCE [LARGE SCALE GENOMIC DNA]</scope>
    <source>
        <strain evidence="2">Lindl</strain>
    </source>
</reference>